<keyword evidence="4 5" id="KW-0472">Membrane</keyword>
<dbReference type="Pfam" id="PF04191">
    <property type="entry name" value="PEMT"/>
    <property type="match status" value="1"/>
</dbReference>
<evidence type="ECO:0000256" key="3">
    <source>
        <dbReference type="ARBA" id="ARBA00022989"/>
    </source>
</evidence>
<feature type="transmembrane region" description="Helical" evidence="5">
    <location>
        <begin position="93"/>
        <end position="126"/>
    </location>
</feature>
<dbReference type="Proteomes" id="UP001142610">
    <property type="component" value="Unassembled WGS sequence"/>
</dbReference>
<evidence type="ECO:0000313" key="7">
    <source>
        <dbReference type="Proteomes" id="UP001142610"/>
    </source>
</evidence>
<dbReference type="EMBL" id="JANIBC010000001">
    <property type="protein sequence ID" value="MCQ8183802.1"/>
    <property type="molecule type" value="Genomic_DNA"/>
</dbReference>
<protein>
    <submittedName>
        <fullName evidence="6">Isoprenylcysteine carboxylmethyltransferase family protein</fullName>
    </submittedName>
</protein>
<dbReference type="PANTHER" id="PTHR12714">
    <property type="entry name" value="PROTEIN-S ISOPRENYLCYSTEINE O-METHYLTRANSFERASE"/>
    <property type="match status" value="1"/>
</dbReference>
<evidence type="ECO:0000313" key="6">
    <source>
        <dbReference type="EMBL" id="MCQ8183802.1"/>
    </source>
</evidence>
<comment type="subcellular location">
    <subcellularLocation>
        <location evidence="1">Endomembrane system</location>
        <topology evidence="1">Multi-pass membrane protein</topology>
    </subcellularLocation>
</comment>
<sequence length="153" mass="16888">MSKPILIPPVWCAIFAGLIFFADRVFPGSVPSTWWQIGLGVVLAAAGIALGAAALFQFGQEKTTYRPEDPTKTSALVTDGVYRITRNPMYAGMALGLLGLAIGLWTLLGLLLVPVFIGIISAVQIVPEERALKELFGWEYEQFKQRTPRWLFF</sequence>
<evidence type="ECO:0000256" key="2">
    <source>
        <dbReference type="ARBA" id="ARBA00022692"/>
    </source>
</evidence>
<gene>
    <name evidence="6" type="ORF">NOG11_00215</name>
</gene>
<dbReference type="Gene3D" id="1.20.120.1630">
    <property type="match status" value="1"/>
</dbReference>
<dbReference type="AlphaFoldDB" id="A0A9X2L7U8"/>
<reference evidence="6" key="1">
    <citation type="submission" date="2022-07" db="EMBL/GenBank/DDBJ databases">
        <title>Parvularcula maris sp. nov., an algicidal bacterium isolated from seawater.</title>
        <authorList>
            <person name="Li F."/>
        </authorList>
    </citation>
    <scope>NUCLEOTIDE SEQUENCE</scope>
    <source>
        <strain evidence="6">BGMRC 0090</strain>
    </source>
</reference>
<keyword evidence="7" id="KW-1185">Reference proteome</keyword>
<dbReference type="PANTHER" id="PTHR12714:SF24">
    <property type="entry name" value="SLR1182 PROTEIN"/>
    <property type="match status" value="1"/>
</dbReference>
<keyword evidence="3 5" id="KW-1133">Transmembrane helix</keyword>
<organism evidence="6 7">
    <name type="scientific">Parvularcula maris</name>
    <dbReference type="NCBI Taxonomy" id="2965077"/>
    <lineage>
        <taxon>Bacteria</taxon>
        <taxon>Pseudomonadati</taxon>
        <taxon>Pseudomonadota</taxon>
        <taxon>Alphaproteobacteria</taxon>
        <taxon>Parvularculales</taxon>
        <taxon>Parvularculaceae</taxon>
        <taxon>Parvularcula</taxon>
    </lineage>
</organism>
<evidence type="ECO:0000256" key="1">
    <source>
        <dbReference type="ARBA" id="ARBA00004127"/>
    </source>
</evidence>
<feature type="transmembrane region" description="Helical" evidence="5">
    <location>
        <begin position="34"/>
        <end position="56"/>
    </location>
</feature>
<keyword evidence="2 5" id="KW-0812">Transmembrane</keyword>
<dbReference type="RefSeq" id="WP_256617605.1">
    <property type="nucleotide sequence ID" value="NZ_JANIBC010000001.1"/>
</dbReference>
<name>A0A9X2L7U8_9PROT</name>
<dbReference type="GO" id="GO:0012505">
    <property type="term" value="C:endomembrane system"/>
    <property type="evidence" value="ECO:0007669"/>
    <property type="project" value="UniProtKB-SubCell"/>
</dbReference>
<evidence type="ECO:0000256" key="4">
    <source>
        <dbReference type="ARBA" id="ARBA00023136"/>
    </source>
</evidence>
<accession>A0A9X2L7U8</accession>
<evidence type="ECO:0000256" key="5">
    <source>
        <dbReference type="SAM" id="Phobius"/>
    </source>
</evidence>
<dbReference type="InterPro" id="IPR007318">
    <property type="entry name" value="Phopholipid_MeTrfase"/>
</dbReference>
<dbReference type="GO" id="GO:0016740">
    <property type="term" value="F:transferase activity"/>
    <property type="evidence" value="ECO:0007669"/>
    <property type="project" value="UniProtKB-ARBA"/>
</dbReference>
<feature type="transmembrane region" description="Helical" evidence="5">
    <location>
        <begin position="5"/>
        <end position="22"/>
    </location>
</feature>
<proteinExistence type="predicted"/>
<comment type="caution">
    <text evidence="6">The sequence shown here is derived from an EMBL/GenBank/DDBJ whole genome shotgun (WGS) entry which is preliminary data.</text>
</comment>